<protein>
    <submittedName>
        <fullName evidence="1">Lasso peptide biosynthesis PqqD family chaperone</fullName>
    </submittedName>
</protein>
<dbReference type="InterPro" id="IPR008792">
    <property type="entry name" value="PQQD"/>
</dbReference>
<dbReference type="EMBL" id="JAFFZM010000012">
    <property type="protein sequence ID" value="MBO8200766.1"/>
    <property type="molecule type" value="Genomic_DNA"/>
</dbReference>
<name>A0ABS3Y0B1_9ACTN</name>
<proteinExistence type="predicted"/>
<dbReference type="RefSeq" id="WP_209212374.1">
    <property type="nucleotide sequence ID" value="NZ_JAFFZM010000012.1"/>
</dbReference>
<dbReference type="Gene3D" id="1.10.10.1150">
    <property type="entry name" value="Coenzyme PQQ synthesis protein D (PqqD)"/>
    <property type="match status" value="1"/>
</dbReference>
<accession>A0ABS3Y0B1</accession>
<gene>
    <name evidence="1" type="ORF">JW613_20980</name>
</gene>
<dbReference type="GeneID" id="96261098"/>
<dbReference type="NCBIfam" id="NF033530">
    <property type="entry name" value="lasso_PqqD_Strm"/>
    <property type="match status" value="1"/>
</dbReference>
<organism evidence="1 2">
    <name type="scientific">Streptomyces smyrnaeus</name>
    <dbReference type="NCBI Taxonomy" id="1387713"/>
    <lineage>
        <taxon>Bacteria</taxon>
        <taxon>Bacillati</taxon>
        <taxon>Actinomycetota</taxon>
        <taxon>Actinomycetes</taxon>
        <taxon>Kitasatosporales</taxon>
        <taxon>Streptomycetaceae</taxon>
        <taxon>Streptomyces</taxon>
    </lineage>
</organism>
<dbReference type="InterPro" id="IPR041881">
    <property type="entry name" value="PqqD_sf"/>
</dbReference>
<dbReference type="Pfam" id="PF05402">
    <property type="entry name" value="PqqD"/>
    <property type="match status" value="1"/>
</dbReference>
<reference evidence="1 2" key="1">
    <citation type="submission" date="2021-02" db="EMBL/GenBank/DDBJ databases">
        <title>Streptomyces spirodelae sp. nov., isolated from duckweed.</title>
        <authorList>
            <person name="Saimee Y."/>
            <person name="Duangmal K."/>
        </authorList>
    </citation>
    <scope>NUCLEOTIDE SEQUENCE [LARGE SCALE GENOMIC DNA]</scope>
    <source>
        <strain evidence="1 2">DSM 42105</strain>
    </source>
</reference>
<evidence type="ECO:0000313" key="1">
    <source>
        <dbReference type="EMBL" id="MBO8200766.1"/>
    </source>
</evidence>
<dbReference type="Proteomes" id="UP000721954">
    <property type="component" value="Unassembled WGS sequence"/>
</dbReference>
<sequence length="98" mass="10828">MVLRLHPDVSITDAETDTDADTRTHARDGIVLLNERTGGYWQLNATGAFVLRCLLDGHEASDIASQLAERHQADPEQVGRDVAAVVERLRDAQLVQDH</sequence>
<comment type="caution">
    <text evidence="1">The sequence shown here is derived from an EMBL/GenBank/DDBJ whole genome shotgun (WGS) entry which is preliminary data.</text>
</comment>
<evidence type="ECO:0000313" key="2">
    <source>
        <dbReference type="Proteomes" id="UP000721954"/>
    </source>
</evidence>
<keyword evidence="2" id="KW-1185">Reference proteome</keyword>